<name>A0A4P9VG77_9GAMM</name>
<proteinExistence type="inferred from homology"/>
<feature type="binding site" evidence="3">
    <location>
        <position position="231"/>
    </location>
    <ligand>
        <name>Fe cation</name>
        <dbReference type="ChEBI" id="CHEBI:24875"/>
    </ligand>
</feature>
<dbReference type="GO" id="GO:0030288">
    <property type="term" value="C:outer membrane-bounded periplasmic space"/>
    <property type="evidence" value="ECO:0007669"/>
    <property type="project" value="TreeGrafter"/>
</dbReference>
<keyword evidence="2" id="KW-0732">Signal</keyword>
<dbReference type="RefSeq" id="WP_094785615.1">
    <property type="nucleotide sequence ID" value="NZ_NDXW01000001.1"/>
</dbReference>
<dbReference type="EMBL" id="NDXW01000001">
    <property type="protein sequence ID" value="RDH42053.1"/>
    <property type="molecule type" value="Genomic_DNA"/>
</dbReference>
<organism evidence="4 5">
    <name type="scientific">Zooshikella ganghwensis</name>
    <dbReference type="NCBI Taxonomy" id="202772"/>
    <lineage>
        <taxon>Bacteria</taxon>
        <taxon>Pseudomonadati</taxon>
        <taxon>Pseudomonadota</taxon>
        <taxon>Gammaproteobacteria</taxon>
        <taxon>Oceanospirillales</taxon>
        <taxon>Zooshikellaceae</taxon>
        <taxon>Zooshikella</taxon>
    </lineage>
</organism>
<dbReference type="PANTHER" id="PTHR30006:SF15">
    <property type="entry name" value="IRON-UTILIZATION PERIPLASMIC PROTEIN"/>
    <property type="match status" value="1"/>
</dbReference>
<dbReference type="GO" id="GO:0046872">
    <property type="term" value="F:metal ion binding"/>
    <property type="evidence" value="ECO:0007669"/>
    <property type="project" value="UniProtKB-KW"/>
</dbReference>
<keyword evidence="5" id="KW-1185">Reference proteome</keyword>
<gene>
    <name evidence="4" type="ORF">B9G39_00565</name>
</gene>
<evidence type="ECO:0000256" key="1">
    <source>
        <dbReference type="ARBA" id="ARBA00008520"/>
    </source>
</evidence>
<evidence type="ECO:0000256" key="2">
    <source>
        <dbReference type="ARBA" id="ARBA00022729"/>
    </source>
</evidence>
<dbReference type="Gene3D" id="3.40.190.10">
    <property type="entry name" value="Periplasmic binding protein-like II"/>
    <property type="match status" value="2"/>
</dbReference>
<keyword evidence="3" id="KW-0408">Iron</keyword>
<evidence type="ECO:0000313" key="5">
    <source>
        <dbReference type="Proteomes" id="UP000257039"/>
    </source>
</evidence>
<reference evidence="4 5" key="1">
    <citation type="submission" date="2017-04" db="EMBL/GenBank/DDBJ databases">
        <title>Draft genome sequence of Zooshikella ganghwensis VG4 isolated from Red Sea sediments.</title>
        <authorList>
            <person name="Rehman Z."/>
            <person name="Alam I."/>
            <person name="Kamau A."/>
            <person name="Bajic V."/>
            <person name="Leiknes T."/>
        </authorList>
    </citation>
    <scope>NUCLEOTIDE SEQUENCE [LARGE SCALE GENOMIC DNA]</scope>
    <source>
        <strain evidence="4 5">VG4</strain>
    </source>
</reference>
<dbReference type="SUPFAM" id="SSF53850">
    <property type="entry name" value="Periplasmic binding protein-like II"/>
    <property type="match status" value="1"/>
</dbReference>
<dbReference type="InterPro" id="IPR026045">
    <property type="entry name" value="Ferric-bd"/>
</dbReference>
<evidence type="ECO:0000256" key="3">
    <source>
        <dbReference type="PIRSR" id="PIRSR002825-1"/>
    </source>
</evidence>
<dbReference type="Proteomes" id="UP000257039">
    <property type="component" value="Unassembled WGS sequence"/>
</dbReference>
<comment type="similarity">
    <text evidence="1">Belongs to the bacterial solute-binding protein 1 family.</text>
</comment>
<protein>
    <submittedName>
        <fullName evidence="4">Extracellular solute-binding protein</fullName>
    </submittedName>
</protein>
<dbReference type="Pfam" id="PF13343">
    <property type="entry name" value="SBP_bac_6"/>
    <property type="match status" value="1"/>
</dbReference>
<dbReference type="AlphaFoldDB" id="A0A4P9VG77"/>
<keyword evidence="3" id="KW-0479">Metal-binding</keyword>
<sequence length="343" mass="38127">MSRKRFFSLTLTSLFIATMTITDVSLASSSANKGELVIYSSRKEHLIKPLFDQYTKETGVKISYVTDAEGPLIARMQAEGKTTPADMFITVDAGNLWQAQQKGLLQPVQSETLSKNIPEHLKDPNNNWFGLSVRARTMVYATDRVQPESLSTYEDLASSKWDGRLCLRTAKKVYNQSLVGTLIARLGQDKTETIVKGWVNNLAAPVFSNDTLALQAVEAGQCDVTVVNTYYFGRLLKEKPNLKLKLFWANQKTSGTHVNISGAGITKYAKHKAEAIAFLEWLSKPEAQQIFANANMEYPANQSVKPSKLVASWGEFKHDQLNVEAAGRLQGDAIKLMDRAGYH</sequence>
<dbReference type="PIRSF" id="PIRSF002825">
    <property type="entry name" value="CfbpA"/>
    <property type="match status" value="1"/>
</dbReference>
<accession>A0A4P9VG77</accession>
<feature type="binding site" evidence="3">
    <location>
        <position position="230"/>
    </location>
    <ligand>
        <name>Fe cation</name>
        <dbReference type="ChEBI" id="CHEBI:24875"/>
    </ligand>
</feature>
<dbReference type="PANTHER" id="PTHR30006">
    <property type="entry name" value="THIAMINE-BINDING PERIPLASMIC PROTEIN-RELATED"/>
    <property type="match status" value="1"/>
</dbReference>
<evidence type="ECO:0000313" key="4">
    <source>
        <dbReference type="EMBL" id="RDH42053.1"/>
    </source>
</evidence>
<comment type="caution">
    <text evidence="4">The sequence shown here is derived from an EMBL/GenBank/DDBJ whole genome shotgun (WGS) entry which is preliminary data.</text>
</comment>